<accession>A0A553ZXE1</accession>
<dbReference type="AlphaFoldDB" id="A0A553ZXE1"/>
<name>A0A553ZXE1_9BACI</name>
<protein>
    <submittedName>
        <fullName evidence="1">Uncharacterized protein</fullName>
    </submittedName>
</protein>
<organism evidence="1 2">
    <name type="scientific">Alkalicoccobacillus porphyridii</name>
    <dbReference type="NCBI Taxonomy" id="2597270"/>
    <lineage>
        <taxon>Bacteria</taxon>
        <taxon>Bacillati</taxon>
        <taxon>Bacillota</taxon>
        <taxon>Bacilli</taxon>
        <taxon>Bacillales</taxon>
        <taxon>Bacillaceae</taxon>
        <taxon>Alkalicoccobacillus</taxon>
    </lineage>
</organism>
<evidence type="ECO:0000313" key="1">
    <source>
        <dbReference type="EMBL" id="TSB46120.1"/>
    </source>
</evidence>
<evidence type="ECO:0000313" key="2">
    <source>
        <dbReference type="Proteomes" id="UP000318521"/>
    </source>
</evidence>
<dbReference type="Proteomes" id="UP000318521">
    <property type="component" value="Unassembled WGS sequence"/>
</dbReference>
<comment type="caution">
    <text evidence="1">The sequence shown here is derived from an EMBL/GenBank/DDBJ whole genome shotgun (WGS) entry which is preliminary data.</text>
</comment>
<reference evidence="1 2" key="1">
    <citation type="submission" date="2019-07" db="EMBL/GenBank/DDBJ databases">
        <authorList>
            <person name="Park Y.J."/>
            <person name="Jeong S.E."/>
            <person name="Jung H.S."/>
        </authorList>
    </citation>
    <scope>NUCLEOTIDE SEQUENCE [LARGE SCALE GENOMIC DNA]</scope>
    <source>
        <strain evidence="2">P16(2019)</strain>
    </source>
</reference>
<keyword evidence="2" id="KW-1185">Reference proteome</keyword>
<sequence length="207" mass="23922">MTRITATPSLRMHRVLQHRIQNAVRPSAVTSVEPVSPTARTTESAANESANYLYEYERSSWVSSFKRTLQTFYTKERRLWTSISEKQKGILQFERFIDAWNETINQVNKLESLGMTHQSKLRSYLYEQQDLLHSIGVNVQDLKLVLSKPTLTKVVNNNEDAISSMQKVKHSLHEAYHQLFFISFPEPESPYDQQPADVKGLIIEQHG</sequence>
<proteinExistence type="predicted"/>
<gene>
    <name evidence="1" type="ORF">FN960_12200</name>
</gene>
<dbReference type="OrthoDB" id="2943775at2"/>
<dbReference type="EMBL" id="VLXZ01000007">
    <property type="protein sequence ID" value="TSB46120.1"/>
    <property type="molecule type" value="Genomic_DNA"/>
</dbReference>